<evidence type="ECO:0000313" key="4">
    <source>
        <dbReference type="Proteomes" id="UP001444625"/>
    </source>
</evidence>
<dbReference type="Pfam" id="PF12732">
    <property type="entry name" value="YtxH"/>
    <property type="match status" value="1"/>
</dbReference>
<feature type="transmembrane region" description="Helical" evidence="2">
    <location>
        <begin position="6"/>
        <end position="28"/>
    </location>
</feature>
<reference evidence="3 4" key="1">
    <citation type="submission" date="2024-05" db="EMBL/GenBank/DDBJ databases">
        <authorList>
            <person name="Haq I."/>
            <person name="Ullah Z."/>
            <person name="Ahmad R."/>
            <person name="Li M."/>
            <person name="Tong Y."/>
        </authorList>
    </citation>
    <scope>NUCLEOTIDE SEQUENCE [LARGE SCALE GENOMIC DNA]</scope>
    <source>
        <strain evidence="3 4">16A2E</strain>
    </source>
</reference>
<dbReference type="InterPro" id="IPR052928">
    <property type="entry name" value="Desiccation-related_membrane"/>
</dbReference>
<dbReference type="RefSeq" id="WP_345826671.1">
    <property type="nucleotide sequence ID" value="NZ_JBDIML010000011.1"/>
</dbReference>
<dbReference type="InterPro" id="IPR024623">
    <property type="entry name" value="YtxH"/>
</dbReference>
<dbReference type="PANTHER" id="PTHR35792:SF1">
    <property type="entry name" value="SLL0268 PROTEIN"/>
    <property type="match status" value="1"/>
</dbReference>
<dbReference type="EMBL" id="JBDIML010000011">
    <property type="protein sequence ID" value="MEN2769176.1"/>
    <property type="molecule type" value="Genomic_DNA"/>
</dbReference>
<evidence type="ECO:0000256" key="1">
    <source>
        <dbReference type="SAM" id="MobiDB-lite"/>
    </source>
</evidence>
<keyword evidence="4" id="KW-1185">Reference proteome</keyword>
<keyword evidence="2" id="KW-0472">Membrane</keyword>
<feature type="compositionally biased region" description="Acidic residues" evidence="1">
    <location>
        <begin position="98"/>
        <end position="107"/>
    </location>
</feature>
<accession>A0ABU9XLN7</accession>
<evidence type="ECO:0000313" key="3">
    <source>
        <dbReference type="EMBL" id="MEN2769176.1"/>
    </source>
</evidence>
<evidence type="ECO:0000256" key="2">
    <source>
        <dbReference type="SAM" id="Phobius"/>
    </source>
</evidence>
<sequence>MTENNGKDFVLGTIIGAAVGASLALLFAPKSGKELRGDINQGAVQVRERATEWKDIAQAKGQEWKDLAVIKGSELKQKTQDLSTNVQSKFQNMRENDNQSDVEVDEY</sequence>
<feature type="region of interest" description="Disordered" evidence="1">
    <location>
        <begin position="86"/>
        <end position="107"/>
    </location>
</feature>
<keyword evidence="2" id="KW-1133">Transmembrane helix</keyword>
<organism evidence="3 4">
    <name type="scientific">Ornithinibacillus xuwenensis</name>
    <dbReference type="NCBI Taxonomy" id="3144668"/>
    <lineage>
        <taxon>Bacteria</taxon>
        <taxon>Bacillati</taxon>
        <taxon>Bacillota</taxon>
        <taxon>Bacilli</taxon>
        <taxon>Bacillales</taxon>
        <taxon>Bacillaceae</taxon>
        <taxon>Ornithinibacillus</taxon>
    </lineage>
</organism>
<name>A0ABU9XLN7_9BACI</name>
<comment type="caution">
    <text evidence="3">The sequence shown here is derived from an EMBL/GenBank/DDBJ whole genome shotgun (WGS) entry which is preliminary data.</text>
</comment>
<gene>
    <name evidence="3" type="ORF">ABC228_18535</name>
</gene>
<keyword evidence="2" id="KW-0812">Transmembrane</keyword>
<protein>
    <submittedName>
        <fullName evidence="3">YtxH domain-containing protein</fullName>
    </submittedName>
</protein>
<dbReference type="Proteomes" id="UP001444625">
    <property type="component" value="Unassembled WGS sequence"/>
</dbReference>
<dbReference type="PANTHER" id="PTHR35792">
    <property type="entry name" value="GENERAL STRESS PROTEIN"/>
    <property type="match status" value="1"/>
</dbReference>
<proteinExistence type="predicted"/>